<dbReference type="SUPFAM" id="SSF51430">
    <property type="entry name" value="NAD(P)-linked oxidoreductase"/>
    <property type="match status" value="1"/>
</dbReference>
<reference evidence="7" key="1">
    <citation type="submission" date="2021-03" db="EMBL/GenBank/DDBJ databases">
        <authorList>
            <person name="Tagirdzhanova G."/>
        </authorList>
    </citation>
    <scope>NUCLEOTIDE SEQUENCE</scope>
</reference>
<dbReference type="OrthoDB" id="416253at2759"/>
<feature type="binding site" evidence="4">
    <location>
        <position position="122"/>
    </location>
    <ligand>
        <name>substrate</name>
    </ligand>
</feature>
<keyword evidence="2" id="KW-0560">Oxidoreductase</keyword>
<feature type="domain" description="NADP-dependent oxidoreductase" evidence="6">
    <location>
        <begin position="23"/>
        <end position="274"/>
    </location>
</feature>
<evidence type="ECO:0000256" key="3">
    <source>
        <dbReference type="PIRSR" id="PIRSR000097-1"/>
    </source>
</evidence>
<dbReference type="PANTHER" id="PTHR43827">
    <property type="entry name" value="2,5-DIKETO-D-GLUCONIC ACID REDUCTASE"/>
    <property type="match status" value="1"/>
</dbReference>
<dbReference type="PANTHER" id="PTHR43827:SF13">
    <property type="entry name" value="ALDO_KETO REDUCTASE FAMILY PROTEIN"/>
    <property type="match status" value="1"/>
</dbReference>
<proteinExistence type="inferred from homology"/>
<evidence type="ECO:0000313" key="8">
    <source>
        <dbReference type="Proteomes" id="UP000664169"/>
    </source>
</evidence>
<dbReference type="InterPro" id="IPR018170">
    <property type="entry name" value="Aldo/ket_reductase_CS"/>
</dbReference>
<evidence type="ECO:0000259" key="6">
    <source>
        <dbReference type="Pfam" id="PF00248"/>
    </source>
</evidence>
<keyword evidence="8" id="KW-1185">Reference proteome</keyword>
<dbReference type="Pfam" id="PF00248">
    <property type="entry name" value="Aldo_ket_red"/>
    <property type="match status" value="1"/>
</dbReference>
<dbReference type="InterPro" id="IPR020471">
    <property type="entry name" value="AKR"/>
</dbReference>
<name>A0A8H3IDR1_9LECA</name>
<comment type="similarity">
    <text evidence="1">Belongs to the aldo/keto reductase family.</text>
</comment>
<sequence length="290" mass="32568">MSKLQPTSLLKYPSSLATRMPCIGFGTWDSPATITKASCLSALKLGYRHIDTAQYYANEAEVGNAVAESGIPREDVYLTTKILSARGSVDKTYQACLKSIEILDPAAEKQGRKPYVDQFIIHNILGSIEQRKEVWAALERLYDEGRAKSIGVSNWGIGKIEEMKTYAKVWPPHANQVELHAWCQQRDLVEYCNKNEIGISAYAPLVRNREAHNEILVSMAKNHGKTTAQVLIRYCLQKGWAPLPKSDREERIKENLDVFDIELSGEEMERLDNVISDGEDDPVVQVANND</sequence>
<evidence type="ECO:0000256" key="4">
    <source>
        <dbReference type="PIRSR" id="PIRSR000097-2"/>
    </source>
</evidence>
<dbReference type="EMBL" id="CAJPDQ010000007">
    <property type="protein sequence ID" value="CAF9912200.1"/>
    <property type="molecule type" value="Genomic_DNA"/>
</dbReference>
<dbReference type="InterPro" id="IPR036812">
    <property type="entry name" value="NAD(P)_OxRdtase_dom_sf"/>
</dbReference>
<evidence type="ECO:0000256" key="1">
    <source>
        <dbReference type="ARBA" id="ARBA00007905"/>
    </source>
</evidence>
<dbReference type="Proteomes" id="UP000664169">
    <property type="component" value="Unassembled WGS sequence"/>
</dbReference>
<dbReference type="Gene3D" id="3.20.20.100">
    <property type="entry name" value="NADP-dependent oxidoreductase domain"/>
    <property type="match status" value="1"/>
</dbReference>
<gene>
    <name evidence="7" type="ORF">GOMPHAMPRED_007587</name>
</gene>
<organism evidence="7 8">
    <name type="scientific">Gomphillus americanus</name>
    <dbReference type="NCBI Taxonomy" id="1940652"/>
    <lineage>
        <taxon>Eukaryota</taxon>
        <taxon>Fungi</taxon>
        <taxon>Dikarya</taxon>
        <taxon>Ascomycota</taxon>
        <taxon>Pezizomycotina</taxon>
        <taxon>Lecanoromycetes</taxon>
        <taxon>OSLEUM clade</taxon>
        <taxon>Ostropomycetidae</taxon>
        <taxon>Ostropales</taxon>
        <taxon>Graphidaceae</taxon>
        <taxon>Gomphilloideae</taxon>
        <taxon>Gomphillus</taxon>
    </lineage>
</organism>
<protein>
    <recommendedName>
        <fullName evidence="6">NADP-dependent oxidoreductase domain-containing protein</fullName>
    </recommendedName>
</protein>
<comment type="caution">
    <text evidence="7">The sequence shown here is derived from an EMBL/GenBank/DDBJ whole genome shotgun (WGS) entry which is preliminary data.</text>
</comment>
<dbReference type="InterPro" id="IPR023210">
    <property type="entry name" value="NADP_OxRdtase_dom"/>
</dbReference>
<accession>A0A8H3IDR1</accession>
<dbReference type="CDD" id="cd19071">
    <property type="entry name" value="AKR_AKR1-5-like"/>
    <property type="match status" value="1"/>
</dbReference>
<dbReference type="AlphaFoldDB" id="A0A8H3IDR1"/>
<dbReference type="PIRSF" id="PIRSF000097">
    <property type="entry name" value="AKR"/>
    <property type="match status" value="1"/>
</dbReference>
<dbReference type="PRINTS" id="PR00069">
    <property type="entry name" value="ALDKETRDTASE"/>
</dbReference>
<feature type="site" description="Lowers pKa of active site Tyr" evidence="5">
    <location>
        <position position="81"/>
    </location>
</feature>
<dbReference type="FunFam" id="3.20.20.100:FF:000015">
    <property type="entry name" value="Oxidoreductase, aldo/keto reductase family"/>
    <property type="match status" value="1"/>
</dbReference>
<dbReference type="PROSITE" id="PS00798">
    <property type="entry name" value="ALDOKETO_REDUCTASE_1"/>
    <property type="match status" value="1"/>
</dbReference>
<evidence type="ECO:0000256" key="2">
    <source>
        <dbReference type="ARBA" id="ARBA00023002"/>
    </source>
</evidence>
<feature type="active site" description="Proton donor" evidence="3">
    <location>
        <position position="56"/>
    </location>
</feature>
<evidence type="ECO:0000313" key="7">
    <source>
        <dbReference type="EMBL" id="CAF9912200.1"/>
    </source>
</evidence>
<evidence type="ECO:0000256" key="5">
    <source>
        <dbReference type="PIRSR" id="PIRSR000097-3"/>
    </source>
</evidence>
<dbReference type="GO" id="GO:0016491">
    <property type="term" value="F:oxidoreductase activity"/>
    <property type="evidence" value="ECO:0007669"/>
    <property type="project" value="UniProtKB-KW"/>
</dbReference>